<evidence type="ECO:0000313" key="2">
    <source>
        <dbReference type="Proteomes" id="UP000586119"/>
    </source>
</evidence>
<dbReference type="NCBIfam" id="TIGR02444">
    <property type="entry name" value="TIGR02444 family protein"/>
    <property type="match status" value="1"/>
</dbReference>
<keyword evidence="2" id="KW-1185">Reference proteome</keyword>
<dbReference type="RefSeq" id="WP_179930484.1">
    <property type="nucleotide sequence ID" value="NZ_JACCDF010000008.1"/>
</dbReference>
<dbReference type="EMBL" id="JACCDF010000008">
    <property type="protein sequence ID" value="NYS61154.1"/>
    <property type="molecule type" value="Genomic_DNA"/>
</dbReference>
<dbReference type="InterPro" id="IPR012659">
    <property type="entry name" value="CHP02444"/>
</dbReference>
<organism evidence="1 2">
    <name type="scientific">Vreelandella salicampi</name>
    <dbReference type="NCBI Taxonomy" id="1449798"/>
    <lineage>
        <taxon>Bacteria</taxon>
        <taxon>Pseudomonadati</taxon>
        <taxon>Pseudomonadota</taxon>
        <taxon>Gammaproteobacteria</taxon>
        <taxon>Oceanospirillales</taxon>
        <taxon>Halomonadaceae</taxon>
        <taxon>Vreelandella</taxon>
    </lineage>
</organism>
<sequence length="191" mass="22076">MCNSTRLAALKQNPLWDFALDFYTRPEVEAACLCLQDEAKVDVCELLFHAWLYCHGLEAEPEALADERQARTCWQQEVTAVLRGLRRALKGSAQTNEGVAELRATLKRAELLAERENLQRWQQWAILPEISLPRRLKEVAQWPCSSAYWLQLQIFSPNFHSLSEDACEERLSVKCAWKVLGDQLDRFTRAR</sequence>
<dbReference type="Pfam" id="PF09523">
    <property type="entry name" value="DUF2390"/>
    <property type="match status" value="1"/>
</dbReference>
<proteinExistence type="predicted"/>
<evidence type="ECO:0000313" key="1">
    <source>
        <dbReference type="EMBL" id="NYS61154.1"/>
    </source>
</evidence>
<name>A0A7Z0LLF0_9GAMM</name>
<dbReference type="Proteomes" id="UP000586119">
    <property type="component" value="Unassembled WGS sequence"/>
</dbReference>
<protein>
    <submittedName>
        <fullName evidence="1">TIGR02444 family protein</fullName>
    </submittedName>
</protein>
<accession>A0A7Z0LLF0</accession>
<comment type="caution">
    <text evidence="1">The sequence shown here is derived from an EMBL/GenBank/DDBJ whole genome shotgun (WGS) entry which is preliminary data.</text>
</comment>
<dbReference type="AlphaFoldDB" id="A0A7Z0LLF0"/>
<gene>
    <name evidence="1" type="ORF">HZS81_10350</name>
</gene>
<reference evidence="1 2" key="1">
    <citation type="journal article" date="2015" name="Int. J. Syst. Evol. Microbiol.">
        <title>Halomonas salicampi sp. nov., a halotolerant and alkalitolerant bacterium isolated from a saltern soil.</title>
        <authorList>
            <person name="Lee J.C."/>
            <person name="Kim Y.S."/>
            <person name="Yun B.S."/>
            <person name="Whang K.S."/>
        </authorList>
    </citation>
    <scope>NUCLEOTIDE SEQUENCE [LARGE SCALE GENOMIC DNA]</scope>
    <source>
        <strain evidence="1 2">BH103</strain>
    </source>
</reference>